<protein>
    <recommendedName>
        <fullName evidence="12">TRPM SLOG domain-containing protein</fullName>
    </recommendedName>
</protein>
<evidence type="ECO:0000256" key="5">
    <source>
        <dbReference type="ARBA" id="ARBA00023065"/>
    </source>
</evidence>
<evidence type="ECO:0000256" key="6">
    <source>
        <dbReference type="ARBA" id="ARBA00023136"/>
    </source>
</evidence>
<dbReference type="GO" id="GO:0099604">
    <property type="term" value="F:ligand-gated calcium channel activity"/>
    <property type="evidence" value="ECO:0007669"/>
    <property type="project" value="TreeGrafter"/>
</dbReference>
<dbReference type="InterPro" id="IPR057366">
    <property type="entry name" value="TRPM-like"/>
</dbReference>
<evidence type="ECO:0008006" key="12">
    <source>
        <dbReference type="Google" id="ProtNLM"/>
    </source>
</evidence>
<keyword evidence="6" id="KW-0472">Membrane</keyword>
<dbReference type="PANTHER" id="PTHR13800:SF12">
    <property type="entry name" value="TRANSIENT RECEPTOR POTENTIAL CATION CHANNEL SUBFAMILY M MEMBER-LIKE 2"/>
    <property type="match status" value="1"/>
</dbReference>
<evidence type="ECO:0000256" key="1">
    <source>
        <dbReference type="ARBA" id="ARBA00004141"/>
    </source>
</evidence>
<feature type="domain" description="TRPM-like" evidence="9">
    <location>
        <begin position="466"/>
        <end position="523"/>
    </location>
</feature>
<evidence type="ECO:0000256" key="7">
    <source>
        <dbReference type="ARBA" id="ARBA00023303"/>
    </source>
</evidence>
<accession>A0A815EJW2</accession>
<keyword evidence="7" id="KW-0407">Ion channel</keyword>
<evidence type="ECO:0000256" key="2">
    <source>
        <dbReference type="ARBA" id="ARBA00022448"/>
    </source>
</evidence>
<dbReference type="EMBL" id="CAJNOT010002402">
    <property type="protein sequence ID" value="CAF1312932.1"/>
    <property type="molecule type" value="Genomic_DNA"/>
</dbReference>
<feature type="domain" description="TRPM SLOG" evidence="8">
    <location>
        <begin position="597"/>
        <end position="821"/>
    </location>
</feature>
<gene>
    <name evidence="10" type="ORF">ZHD862_LOCUS28592</name>
</gene>
<dbReference type="AlphaFoldDB" id="A0A815EJW2"/>
<comment type="caution">
    <text evidence="10">The sequence shown here is derived from an EMBL/GenBank/DDBJ whole genome shotgun (WGS) entry which is preliminary data.</text>
</comment>
<reference evidence="10" key="1">
    <citation type="submission" date="2021-02" db="EMBL/GenBank/DDBJ databases">
        <authorList>
            <person name="Nowell W R."/>
        </authorList>
    </citation>
    <scope>NUCLEOTIDE SEQUENCE</scope>
</reference>
<dbReference type="GO" id="GO:0005886">
    <property type="term" value="C:plasma membrane"/>
    <property type="evidence" value="ECO:0007669"/>
    <property type="project" value="TreeGrafter"/>
</dbReference>
<evidence type="ECO:0000259" key="8">
    <source>
        <dbReference type="Pfam" id="PF18139"/>
    </source>
</evidence>
<keyword evidence="3" id="KW-0812">Transmembrane</keyword>
<dbReference type="Pfam" id="PF25508">
    <property type="entry name" value="TRPM2"/>
    <property type="match status" value="1"/>
</dbReference>
<evidence type="ECO:0000313" key="11">
    <source>
        <dbReference type="Proteomes" id="UP000663864"/>
    </source>
</evidence>
<dbReference type="InterPro" id="IPR041491">
    <property type="entry name" value="TRPM_SLOG"/>
</dbReference>
<name>A0A815EJW2_9BILA</name>
<organism evidence="10 11">
    <name type="scientific">Rotaria sordida</name>
    <dbReference type="NCBI Taxonomy" id="392033"/>
    <lineage>
        <taxon>Eukaryota</taxon>
        <taxon>Metazoa</taxon>
        <taxon>Spiralia</taxon>
        <taxon>Gnathifera</taxon>
        <taxon>Rotifera</taxon>
        <taxon>Eurotatoria</taxon>
        <taxon>Bdelloidea</taxon>
        <taxon>Philodinida</taxon>
        <taxon>Philodinidae</taxon>
        <taxon>Rotaria</taxon>
    </lineage>
</organism>
<dbReference type="InterPro" id="IPR050927">
    <property type="entry name" value="TRPM"/>
</dbReference>
<feature type="non-terminal residue" evidence="10">
    <location>
        <position position="1"/>
    </location>
</feature>
<sequence length="1001" mass="113142">MSTMNMDDVNNSTIIQQAPSNFLFSNVNKILSTFVPAHHRRQSNELYKSIGVKSHGTITFADNKSNRAEFIRIPPDAPVMQVKELISTKWCHERPSLVISVTGGAKDYNMKPKLLRAFRRGLLKVASTTGAWIITGGMNTGIMKLVGEIVQINPNRHRPIHLIGIATWGCVAGSDQLDVHGTNVHYAKPHVEELNEALLEPNHTEFIFVDDGSVRKFGGEITFRASLEQAISGDFFAIRSNSDSSPPLPKLTPTTSFRSEQSDPIPVVLLVVEGGPNTVRTVHEAVVENNIPAVFFEGTGRCCDLFAKAVRLYKEYRLKFELSEEIPRLDVPTILRRYDELKNRLREDLREELRAIGVTGARLGAGNRKTMQKKFTASDATKKDEADSVDYFSLVYECIDTRPNFLNIISLHARSPVEPDIDVAILQALLNATSGFRPGKTSNQRKREQFQLAMEWNRVDIVKKNIMKDDRDWENMELNDLFELALNRSQTEFVRLFLDHDFSLTDLFRNNNKLALLYKNSMKEHHVIFSTSDNPLRTIYQVLIQPLIGDFFEVDIALRSQRTSSETRLNVDNDSELCSCCTVPWPRRHHDARPPKHRPSLVISVTGGAKDYNMKPKLLRAFRRGLLKVASTTGAWIITGGMNTGIMKLVGEIVQTNPNRYRPIHLIGIATWGCVAGSDQLDVHGINVHYAKPHVEERGEAPLEPNHTEFIFVDDGSVRKFGGEITFRARLERAISEDFFAIRPPSASSTPSPQLMSTPSFRSEKSNPIPVVLLVVEGGPNTVRTVHEAVVENNIPAVLFEGTGRCCDLFAKAVRLYKEYRLKFELCEENPRLDVPTILRRYDELKNRLREDLRKELRAIVGAGDRLGAGGGKKMQNLTIAGESKQRKEDSVDYFSLVYECIDTRTNFLNIISLHSRSPVEPDIDLAILQALLNATSGCGLSKTNIQRKREQFQLALEWNRVDIVRNSIMKDDRDWENIELNDLFELALNRSQTEFVKLFL</sequence>
<evidence type="ECO:0000256" key="4">
    <source>
        <dbReference type="ARBA" id="ARBA00022989"/>
    </source>
</evidence>
<dbReference type="Pfam" id="PF18139">
    <property type="entry name" value="LSDAT_euk"/>
    <property type="match status" value="2"/>
</dbReference>
<evidence type="ECO:0000313" key="10">
    <source>
        <dbReference type="EMBL" id="CAF1312932.1"/>
    </source>
</evidence>
<feature type="non-terminal residue" evidence="10">
    <location>
        <position position="1001"/>
    </location>
</feature>
<feature type="domain" description="TRPM SLOG" evidence="8">
    <location>
        <begin position="68"/>
        <end position="317"/>
    </location>
</feature>
<keyword evidence="4" id="KW-1133">Transmembrane helix</keyword>
<evidence type="ECO:0000259" key="9">
    <source>
        <dbReference type="Pfam" id="PF25508"/>
    </source>
</evidence>
<proteinExistence type="predicted"/>
<evidence type="ECO:0000256" key="3">
    <source>
        <dbReference type="ARBA" id="ARBA00022692"/>
    </source>
</evidence>
<comment type="subcellular location">
    <subcellularLocation>
        <location evidence="1">Membrane</location>
        <topology evidence="1">Multi-pass membrane protein</topology>
    </subcellularLocation>
</comment>
<dbReference type="Proteomes" id="UP000663864">
    <property type="component" value="Unassembled WGS sequence"/>
</dbReference>
<keyword evidence="2" id="KW-0813">Transport</keyword>
<dbReference type="PANTHER" id="PTHR13800">
    <property type="entry name" value="TRANSIENT RECEPTOR POTENTIAL CATION CHANNEL, SUBFAMILY M, MEMBER 6"/>
    <property type="match status" value="1"/>
</dbReference>
<keyword evidence="5" id="KW-0406">Ion transport</keyword>